<gene>
    <name evidence="7" type="ORF">RHP80_01620</name>
</gene>
<keyword evidence="3" id="KW-0479">Metal-binding</keyword>
<evidence type="ECO:0000313" key="7">
    <source>
        <dbReference type="EMBL" id="WND05890.1"/>
    </source>
</evidence>
<evidence type="ECO:0000313" key="8">
    <source>
        <dbReference type="Proteomes" id="UP001256400"/>
    </source>
</evidence>
<evidence type="ECO:0000256" key="2">
    <source>
        <dbReference type="ARBA" id="ARBA00005947"/>
    </source>
</evidence>
<dbReference type="AlphaFoldDB" id="A0AB38YWZ1"/>
<dbReference type="Pfam" id="PF00850">
    <property type="entry name" value="Hist_deacetyl"/>
    <property type="match status" value="1"/>
</dbReference>
<protein>
    <submittedName>
        <fullName evidence="7">Histone deacetylase family protein</fullName>
    </submittedName>
</protein>
<accession>A0AB38YWZ1</accession>
<dbReference type="EMBL" id="CP134206">
    <property type="protein sequence ID" value="WND05890.1"/>
    <property type="molecule type" value="Genomic_DNA"/>
</dbReference>
<dbReference type="GO" id="GO:0046872">
    <property type="term" value="F:metal ion binding"/>
    <property type="evidence" value="ECO:0007669"/>
    <property type="project" value="UniProtKB-KW"/>
</dbReference>
<dbReference type="InterPro" id="IPR023801">
    <property type="entry name" value="His_deacetylse_dom"/>
</dbReference>
<dbReference type="GO" id="GO:0040029">
    <property type="term" value="P:epigenetic regulation of gene expression"/>
    <property type="evidence" value="ECO:0007669"/>
    <property type="project" value="TreeGrafter"/>
</dbReference>
<dbReference type="InterPro" id="IPR037138">
    <property type="entry name" value="His_deacetylse_dom_sf"/>
</dbReference>
<dbReference type="CDD" id="cd10001">
    <property type="entry name" value="HDAC_classII_APAH"/>
    <property type="match status" value="1"/>
</dbReference>
<dbReference type="Proteomes" id="UP001256400">
    <property type="component" value="Chromosome"/>
</dbReference>
<dbReference type="PANTHER" id="PTHR10625:SF17">
    <property type="entry name" value="HISTONE DEACETYLASE 8"/>
    <property type="match status" value="1"/>
</dbReference>
<keyword evidence="5" id="KW-0862">Zinc</keyword>
<reference evidence="7" key="1">
    <citation type="submission" date="2023-09" db="EMBL/GenBank/DDBJ databases">
        <title>Acinetobacter soli.</title>
        <authorList>
            <person name="Kim B."/>
            <person name="Kim D."/>
            <person name="Park D."/>
        </authorList>
    </citation>
    <scope>NUCLEOTIDE SEQUENCE</scope>
    <source>
        <strain evidence="7">2023.05</strain>
    </source>
</reference>
<dbReference type="RefSeq" id="WP_025095442.1">
    <property type="nucleotide sequence ID" value="NZ_BKFD01000017.1"/>
</dbReference>
<evidence type="ECO:0000256" key="5">
    <source>
        <dbReference type="ARBA" id="ARBA00022833"/>
    </source>
</evidence>
<evidence type="ECO:0000256" key="4">
    <source>
        <dbReference type="ARBA" id="ARBA00022801"/>
    </source>
</evidence>
<dbReference type="GO" id="GO:0004407">
    <property type="term" value="F:histone deacetylase activity"/>
    <property type="evidence" value="ECO:0007669"/>
    <property type="project" value="TreeGrafter"/>
</dbReference>
<evidence type="ECO:0000256" key="3">
    <source>
        <dbReference type="ARBA" id="ARBA00022723"/>
    </source>
</evidence>
<dbReference type="InterPro" id="IPR023696">
    <property type="entry name" value="Ureohydrolase_dom_sf"/>
</dbReference>
<dbReference type="SUPFAM" id="SSF52768">
    <property type="entry name" value="Arginase/deacetylase"/>
    <property type="match status" value="1"/>
</dbReference>
<name>A0AB38YWZ1_9GAMM</name>
<evidence type="ECO:0000259" key="6">
    <source>
        <dbReference type="Pfam" id="PF00850"/>
    </source>
</evidence>
<dbReference type="Gene3D" id="3.40.800.20">
    <property type="entry name" value="Histone deacetylase domain"/>
    <property type="match status" value="1"/>
</dbReference>
<dbReference type="InterPro" id="IPR000286">
    <property type="entry name" value="HDACs"/>
</dbReference>
<proteinExistence type="inferred from homology"/>
<feature type="domain" description="Histone deacetylase" evidence="6">
    <location>
        <begin position="28"/>
        <end position="335"/>
    </location>
</feature>
<comment type="similarity">
    <text evidence="2">Belongs to the histone deacetylase family.</text>
</comment>
<organism evidence="7 8">
    <name type="scientific">Acinetobacter soli</name>
    <dbReference type="NCBI Taxonomy" id="487316"/>
    <lineage>
        <taxon>Bacteria</taxon>
        <taxon>Pseudomonadati</taxon>
        <taxon>Pseudomonadota</taxon>
        <taxon>Gammaproteobacteria</taxon>
        <taxon>Moraxellales</taxon>
        <taxon>Moraxellaceae</taxon>
        <taxon>Acinetobacter</taxon>
    </lineage>
</organism>
<dbReference type="GO" id="GO:0016787">
    <property type="term" value="F:hydrolase activity"/>
    <property type="evidence" value="ECO:0007669"/>
    <property type="project" value="UniProtKB-KW"/>
</dbReference>
<dbReference type="PRINTS" id="PR01270">
    <property type="entry name" value="HDASUPER"/>
</dbReference>
<comment type="cofactor">
    <cofactor evidence="1">
        <name>Zn(2+)</name>
        <dbReference type="ChEBI" id="CHEBI:29105"/>
    </cofactor>
</comment>
<evidence type="ECO:0000256" key="1">
    <source>
        <dbReference type="ARBA" id="ARBA00001947"/>
    </source>
</evidence>
<sequence>MQIFFHPEQLKHRPQSYYSRGKMRQPQEKPERMHELLRASQEMGLPVSIAKEFGTAPLLGVHTPGYISFLKNAYTEWKALPEDWGDEVLSNIFIRDNNREIGILAKAAKYLADGSAPIGQDTWTSVYWSAQTALSCADALIKQDADLMIGLTRPAGHHARKDGAGGFCYINNAAVIAQYLRQHFKRVAIIDTDMHHGQGVQEIFYDRDDVLYVSVHGDPTNFYPVVAGFEDEYGAGAGYGYNKNFPMPHGSSEAAFFDYLDQAVDFVKLYQPDVVVHVMGFDVYVDDPQAKCSVSTEGFQTVAEKIKSIGVPTISLIEGGYCIEKLGENFKSFMRGFGVAEKSDRISTLKMTALEEF</sequence>
<keyword evidence="4" id="KW-0378">Hydrolase</keyword>
<dbReference type="PANTHER" id="PTHR10625">
    <property type="entry name" value="HISTONE DEACETYLASE HDAC1-RELATED"/>
    <property type="match status" value="1"/>
</dbReference>